<comment type="caution">
    <text evidence="2">The sequence shown here is derived from an EMBL/GenBank/DDBJ whole genome shotgun (WGS) entry which is preliminary data.</text>
</comment>
<evidence type="ECO:0000313" key="3">
    <source>
        <dbReference type="Proteomes" id="UP000236845"/>
    </source>
</evidence>
<dbReference type="AlphaFoldDB" id="A0A2H0YR88"/>
<evidence type="ECO:0000313" key="2">
    <source>
        <dbReference type="EMBL" id="PIS40789.1"/>
    </source>
</evidence>
<keyword evidence="1" id="KW-1133">Transmembrane helix</keyword>
<sequence>MIVQLLIFIISLGLGFYLAKLVSGKKAGQAGVLPSWRINIKNYIFWPHHWLIGLIELVVCLLFQVKIIFVYGLLLGIIIQGLTYKDFYYVFFQKDKYPF</sequence>
<keyword evidence="1" id="KW-0812">Transmembrane</keyword>
<reference evidence="3" key="1">
    <citation type="submission" date="2017-09" db="EMBL/GenBank/DDBJ databases">
        <title>Depth-based differentiation of microbial function through sediment-hosted aquifers and enrichment of novel symbionts in the deep terrestrial subsurface.</title>
        <authorList>
            <person name="Probst A.J."/>
            <person name="Ladd B."/>
            <person name="Jarett J.K."/>
            <person name="Geller-Mcgrath D.E."/>
            <person name="Sieber C.M.K."/>
            <person name="Emerson J.B."/>
            <person name="Anantharaman K."/>
            <person name="Thomas B.C."/>
            <person name="Malmstrom R."/>
            <person name="Stieglmeier M."/>
            <person name="Klingl A."/>
            <person name="Woyke T."/>
            <person name="Ryan C.M."/>
            <person name="Banfield J.F."/>
        </authorList>
    </citation>
    <scope>NUCLEOTIDE SEQUENCE [LARGE SCALE GENOMIC DNA]</scope>
</reference>
<protein>
    <submittedName>
        <fullName evidence="2">Uncharacterized protein</fullName>
    </submittedName>
</protein>
<evidence type="ECO:0000256" key="1">
    <source>
        <dbReference type="SAM" id="Phobius"/>
    </source>
</evidence>
<name>A0A2H0YR88_9BACT</name>
<feature type="transmembrane region" description="Helical" evidence="1">
    <location>
        <begin position="48"/>
        <end position="79"/>
    </location>
</feature>
<dbReference type="EMBL" id="PEXW01000031">
    <property type="protein sequence ID" value="PIS40789.1"/>
    <property type="molecule type" value="Genomic_DNA"/>
</dbReference>
<gene>
    <name evidence="2" type="ORF">COT26_01555</name>
</gene>
<dbReference type="Proteomes" id="UP000236845">
    <property type="component" value="Unassembled WGS sequence"/>
</dbReference>
<organism evidence="2 3">
    <name type="scientific">Candidatus Kerfeldbacteria bacterium CG08_land_8_20_14_0_20_43_14</name>
    <dbReference type="NCBI Taxonomy" id="2014246"/>
    <lineage>
        <taxon>Bacteria</taxon>
        <taxon>Candidatus Kerfeldiibacteriota</taxon>
    </lineage>
</organism>
<proteinExistence type="predicted"/>
<keyword evidence="1" id="KW-0472">Membrane</keyword>
<accession>A0A2H0YR88</accession>